<evidence type="ECO:0000313" key="2">
    <source>
        <dbReference type="EMBL" id="ATY64564.1"/>
    </source>
</evidence>
<dbReference type="PANTHER" id="PTHR14237">
    <property type="entry name" value="MOLYBDOPTERIN COFACTOR SULFURASE MOSC"/>
    <property type="match status" value="1"/>
</dbReference>
<dbReference type="InterPro" id="IPR015422">
    <property type="entry name" value="PyrdxlP-dep_Trfase_small"/>
</dbReference>
<dbReference type="EMBL" id="CP023325">
    <property type="protein sequence ID" value="ATY64564.1"/>
    <property type="molecule type" value="Genomic_DNA"/>
</dbReference>
<dbReference type="PANTHER" id="PTHR14237:SF19">
    <property type="entry name" value="MITOCHONDRIAL AMIDOXIME REDUCING COMPONENT 1"/>
    <property type="match status" value="1"/>
</dbReference>
<feature type="domain" description="Aminotransferase class V" evidence="1">
    <location>
        <begin position="204"/>
        <end position="484"/>
    </location>
</feature>
<sequence>MEKQDFLADQSLPAKALLERYPEYASTSILDDLRATEYSCLDENGHVYLDYTGAGLAAQSQHQAHRERMRHAAFGNPHSSNPTSRAATDLVDEARARILRYFSASPDEYTVIFTPNATGAARLVGESYPWRRGARLVLTADNHNSLNGLRELARRGKSRTVYVPIADAHELRTREADVVAALSRKTSCSPRAWLSKRNADASRRRGLFAYPAQSNFTGVRHPLSWVRLAQAHGYDVLLDAAAYLPTARLDLAALRPEFVMVSWYKLFGTPTGVGCLVARRDALCRLRRPWFAGGTVRAAAVGVPWHLMETGAAAFEDGTVDFLSIPDVTVGLDWIARVGVDTVATRVRCLTGWLLEGLRALTHSDGAKLVVCYGPPGVRDRGGTVCFNILDRHGVVLDERRVAAESAAAGISLRTGCFCNPGAGEAALGITGGILARGRAAAAAASSSSYQDFVGALEDGGVPAVGAVRVSLGIASVAADVEYLVAFVEATYRDRASTTTDLAPREGC</sequence>
<protein>
    <submittedName>
        <fullName evidence="2">Cysteine desulfurase</fullName>
    </submittedName>
</protein>
<dbReference type="Gene3D" id="3.40.640.10">
    <property type="entry name" value="Type I PLP-dependent aspartate aminotransferase-like (Major domain)"/>
    <property type="match status" value="1"/>
</dbReference>
<dbReference type="Proteomes" id="UP000323067">
    <property type="component" value="Chromosome v"/>
</dbReference>
<dbReference type="AlphaFoldDB" id="A0A2H4SN81"/>
<dbReference type="VEuPathDB" id="FungiDB:CCM_04827"/>
<evidence type="ECO:0000313" key="3">
    <source>
        <dbReference type="Proteomes" id="UP000323067"/>
    </source>
</evidence>
<organism evidence="2 3">
    <name type="scientific">Cordyceps militaris</name>
    <name type="common">Caterpillar fungus</name>
    <name type="synonym">Clavaria militaris</name>
    <dbReference type="NCBI Taxonomy" id="73501"/>
    <lineage>
        <taxon>Eukaryota</taxon>
        <taxon>Fungi</taxon>
        <taxon>Dikarya</taxon>
        <taxon>Ascomycota</taxon>
        <taxon>Pezizomycotina</taxon>
        <taxon>Sordariomycetes</taxon>
        <taxon>Hypocreomycetidae</taxon>
        <taxon>Hypocreales</taxon>
        <taxon>Cordycipitaceae</taxon>
        <taxon>Cordyceps</taxon>
    </lineage>
</organism>
<dbReference type="InterPro" id="IPR000192">
    <property type="entry name" value="Aminotrans_V_dom"/>
</dbReference>
<dbReference type="VEuPathDB" id="FungiDB:A9K55_003987"/>
<dbReference type="Pfam" id="PF00266">
    <property type="entry name" value="Aminotran_5"/>
    <property type="match status" value="2"/>
</dbReference>
<accession>A0A2H4SN81</accession>
<dbReference type="InterPro" id="IPR015424">
    <property type="entry name" value="PyrdxlP-dep_Trfase"/>
</dbReference>
<dbReference type="OrthoDB" id="10264306at2759"/>
<feature type="domain" description="Aminotransferase class V" evidence="1">
    <location>
        <begin position="47"/>
        <end position="176"/>
    </location>
</feature>
<name>A0A2H4SN81_CORMI</name>
<dbReference type="SUPFAM" id="SSF53383">
    <property type="entry name" value="PLP-dependent transferases"/>
    <property type="match status" value="1"/>
</dbReference>
<proteinExistence type="predicted"/>
<gene>
    <name evidence="2" type="ORF">A9K55_003987</name>
</gene>
<dbReference type="Gene3D" id="3.90.1150.10">
    <property type="entry name" value="Aspartate Aminotransferase, domain 1"/>
    <property type="match status" value="1"/>
</dbReference>
<reference evidence="2 3" key="1">
    <citation type="journal article" date="2017" name="BMC Genomics">
        <title>Chromosome level assembly and secondary metabolite potential of the parasitic fungus Cordyceps militaris.</title>
        <authorList>
            <person name="Kramer G.J."/>
            <person name="Nodwell J.R."/>
        </authorList>
    </citation>
    <scope>NUCLEOTIDE SEQUENCE [LARGE SCALE GENOMIC DNA]</scope>
    <source>
        <strain evidence="2 3">ATCC 34164</strain>
    </source>
</reference>
<evidence type="ECO:0000259" key="1">
    <source>
        <dbReference type="Pfam" id="PF00266"/>
    </source>
</evidence>
<dbReference type="InterPro" id="IPR015421">
    <property type="entry name" value="PyrdxlP-dep_Trfase_major"/>
</dbReference>